<gene>
    <name evidence="2" type="ORF">GCM10023307_11830</name>
</gene>
<evidence type="ECO:0000313" key="3">
    <source>
        <dbReference type="Proteomes" id="UP001499959"/>
    </source>
</evidence>
<name>A0ABP9B2N0_9GAMM</name>
<evidence type="ECO:0000256" key="1">
    <source>
        <dbReference type="SAM" id="Phobius"/>
    </source>
</evidence>
<reference evidence="3" key="1">
    <citation type="journal article" date="2019" name="Int. J. Syst. Evol. Microbiol.">
        <title>The Global Catalogue of Microorganisms (GCM) 10K type strain sequencing project: providing services to taxonomists for standard genome sequencing and annotation.</title>
        <authorList>
            <consortium name="The Broad Institute Genomics Platform"/>
            <consortium name="The Broad Institute Genome Sequencing Center for Infectious Disease"/>
            <person name="Wu L."/>
            <person name="Ma J."/>
        </authorList>
    </citation>
    <scope>NUCLEOTIDE SEQUENCE [LARGE SCALE GENOMIC DNA]</scope>
    <source>
        <strain evidence="3">JCM 18204</strain>
    </source>
</reference>
<dbReference type="Proteomes" id="UP001499959">
    <property type="component" value="Unassembled WGS sequence"/>
</dbReference>
<evidence type="ECO:0000313" key="2">
    <source>
        <dbReference type="EMBL" id="GAA4788412.1"/>
    </source>
</evidence>
<proteinExistence type="predicted"/>
<keyword evidence="1" id="KW-0472">Membrane</keyword>
<sequence>MFEVFASTVEEAQQGWVWLESSSLPPRSIVKLTNTASGKSVYCEALQIDENFLRHYNKPHRISITSPASSIVMNGWYRSKLGNLAKQSTAQITVKPANGHWGRFMACTHHPQVVVRVAAWLGLISVMLGVIGVLLGVFSLRGSGA</sequence>
<protein>
    <submittedName>
        <fullName evidence="2">Uncharacterized protein</fullName>
    </submittedName>
</protein>
<feature type="transmembrane region" description="Helical" evidence="1">
    <location>
        <begin position="117"/>
        <end position="140"/>
    </location>
</feature>
<keyword evidence="1" id="KW-1133">Transmembrane helix</keyword>
<keyword evidence="1" id="KW-0812">Transmembrane</keyword>
<dbReference type="EMBL" id="BAABJE010000005">
    <property type="protein sequence ID" value="GAA4788412.1"/>
    <property type="molecule type" value="Genomic_DNA"/>
</dbReference>
<comment type="caution">
    <text evidence="2">The sequence shown here is derived from an EMBL/GenBank/DDBJ whole genome shotgun (WGS) entry which is preliminary data.</text>
</comment>
<keyword evidence="3" id="KW-1185">Reference proteome</keyword>
<organism evidence="2 3">
    <name type="scientific">Lysobacter hankyongensis</name>
    <dbReference type="NCBI Taxonomy" id="1176535"/>
    <lineage>
        <taxon>Bacteria</taxon>
        <taxon>Pseudomonadati</taxon>
        <taxon>Pseudomonadota</taxon>
        <taxon>Gammaproteobacteria</taxon>
        <taxon>Lysobacterales</taxon>
        <taxon>Lysobacteraceae</taxon>
        <taxon>Lysobacter</taxon>
    </lineage>
</organism>
<accession>A0ABP9B2N0</accession>